<comment type="caution">
    <text evidence="2">The sequence shown here is derived from an EMBL/GenBank/DDBJ whole genome shotgun (WGS) entry which is preliminary data.</text>
</comment>
<dbReference type="Proteomes" id="UP000521943">
    <property type="component" value="Unassembled WGS sequence"/>
</dbReference>
<reference evidence="2 3" key="1">
    <citation type="submission" date="2020-07" db="EMBL/GenBank/DDBJ databases">
        <title>Comparative genomics of pyrophilous fungi reveals a link between fire events and developmental genes.</title>
        <authorList>
            <consortium name="DOE Joint Genome Institute"/>
            <person name="Steindorff A.S."/>
            <person name="Carver A."/>
            <person name="Calhoun S."/>
            <person name="Stillman K."/>
            <person name="Liu H."/>
            <person name="Lipzen A."/>
            <person name="Pangilinan J."/>
            <person name="Labutti K."/>
            <person name="Bruns T.D."/>
            <person name="Grigoriev I.V."/>
        </authorList>
    </citation>
    <scope>NUCLEOTIDE SEQUENCE [LARGE SCALE GENOMIC DNA]</scope>
    <source>
        <strain evidence="2 3">CBS 144469</strain>
    </source>
</reference>
<keyword evidence="1" id="KW-0472">Membrane</keyword>
<evidence type="ECO:0000313" key="3">
    <source>
        <dbReference type="Proteomes" id="UP000521943"/>
    </source>
</evidence>
<organism evidence="2 3">
    <name type="scientific">Ephemerocybe angulata</name>
    <dbReference type="NCBI Taxonomy" id="980116"/>
    <lineage>
        <taxon>Eukaryota</taxon>
        <taxon>Fungi</taxon>
        <taxon>Dikarya</taxon>
        <taxon>Basidiomycota</taxon>
        <taxon>Agaricomycotina</taxon>
        <taxon>Agaricomycetes</taxon>
        <taxon>Agaricomycetidae</taxon>
        <taxon>Agaricales</taxon>
        <taxon>Agaricineae</taxon>
        <taxon>Psathyrellaceae</taxon>
        <taxon>Ephemerocybe</taxon>
    </lineage>
</organism>
<dbReference type="EMBL" id="JACGCI010000104">
    <property type="protein sequence ID" value="KAF6745625.1"/>
    <property type="molecule type" value="Genomic_DNA"/>
</dbReference>
<protein>
    <submittedName>
        <fullName evidence="2">Uncharacterized protein</fullName>
    </submittedName>
</protein>
<sequence length="382" mass="42161">MDFKSEDIRRVVDAKTYELPSTRAICYYLSTYDLEITKIWPQPTFKLGRLLFLGMRYSNVLAYALACIHSTGNHAKLGVRTCSIVRNSAQALEVLNVTCAEVTFWICLYALLGGGRKCRRILGAAFLIFFLPIQILDGMWRFQVSSIPLSQAPIPSALGYPCAFEDQVDFKLYAITGFIGMARSLLVLSGTLIVQARWASPSGTESPLVVSIIRREGLGYYLSVTVLYCSIGLSINISSIQHAQTWDIVDKLCKLAYPIFADRLLLRMQTVDNPEAQDVVSALIFDLSVAYGPELDLGTNERADIAGRASRGDWEDGLGGGYELEGMSGARRRESGDEAVRVTVGGVLWGVRGYGDSRLVLVVLGKTEKRLAPRRGSHIRVL</sequence>
<evidence type="ECO:0000313" key="2">
    <source>
        <dbReference type="EMBL" id="KAF6745625.1"/>
    </source>
</evidence>
<keyword evidence="1" id="KW-0812">Transmembrane</keyword>
<evidence type="ECO:0000256" key="1">
    <source>
        <dbReference type="SAM" id="Phobius"/>
    </source>
</evidence>
<name>A0A8H6LWT4_9AGAR</name>
<accession>A0A8H6LWT4</accession>
<proteinExistence type="predicted"/>
<gene>
    <name evidence="2" type="ORF">DFP72DRAFT_856399</name>
</gene>
<keyword evidence="1" id="KW-1133">Transmembrane helix</keyword>
<feature type="transmembrane region" description="Helical" evidence="1">
    <location>
        <begin position="173"/>
        <end position="196"/>
    </location>
</feature>
<dbReference type="AlphaFoldDB" id="A0A8H6LWT4"/>
<keyword evidence="3" id="KW-1185">Reference proteome</keyword>
<feature type="transmembrane region" description="Helical" evidence="1">
    <location>
        <begin position="217"/>
        <end position="235"/>
    </location>
</feature>
<feature type="transmembrane region" description="Helical" evidence="1">
    <location>
        <begin position="121"/>
        <end position="140"/>
    </location>
</feature>